<dbReference type="Proteomes" id="UP000291404">
    <property type="component" value="Unassembled WGS sequence"/>
</dbReference>
<organism evidence="9 10">
    <name type="scientific">Hamiltosporidium magnivora</name>
    <dbReference type="NCBI Taxonomy" id="148818"/>
    <lineage>
        <taxon>Eukaryota</taxon>
        <taxon>Fungi</taxon>
        <taxon>Fungi incertae sedis</taxon>
        <taxon>Microsporidia</taxon>
        <taxon>Dubosqiidae</taxon>
        <taxon>Hamiltosporidium</taxon>
    </lineage>
</organism>
<sequence length="413" mass="48318">MKYSKLNIFYFLCILFAISVVSYEIIFMKKYINDLSNSTEIFQESEILKKLYERNEKSFKTKQIYTTEKYIALLWLQIYEILTCLGISLIFISKKARKIIFDKLNQNNTTEIPFLTLKKSEISYFTLFGILIFTFKIIKYLLFSCKIGFDAFDFRSQINNLIRVIIFISYTGSFLASLFLKFYKRKYFYITIIAFGLFIYFSISFKEMGDPTIAGYERIDPTTLDIQIQEAITKCELGNDIFVKRTGSFFTNAFFAINFVTKRIILDGEIFKGKYSTQGILSHELGHAMDGRNILFAKITLEILSFVFILFFVDCLVSKYFVDENVSRDCSSAVLFLFYLSYFHVCLKPMNNILSQIFEFRADSFAKSLSQHIPLANSLFLISFTKEPFVSSKLYSALLYTHPSIYDRLKKFD</sequence>
<feature type="transmembrane region" description="Helical" evidence="7">
    <location>
        <begin position="329"/>
        <end position="345"/>
    </location>
</feature>
<comment type="similarity">
    <text evidence="6">Belongs to the peptidase M48 family.</text>
</comment>
<proteinExistence type="inferred from homology"/>
<keyword evidence="7" id="KW-1133">Transmembrane helix</keyword>
<evidence type="ECO:0000256" key="3">
    <source>
        <dbReference type="ARBA" id="ARBA00022801"/>
    </source>
</evidence>
<evidence type="ECO:0000259" key="8">
    <source>
        <dbReference type="Pfam" id="PF01435"/>
    </source>
</evidence>
<dbReference type="EMBL" id="PITI01000449">
    <property type="protein sequence ID" value="TBU06441.1"/>
    <property type="molecule type" value="Genomic_DNA"/>
</dbReference>
<feature type="transmembrane region" description="Helical" evidence="7">
    <location>
        <begin position="7"/>
        <end position="28"/>
    </location>
</feature>
<dbReference type="Pfam" id="PF01435">
    <property type="entry name" value="Peptidase_M48"/>
    <property type="match status" value="1"/>
</dbReference>
<evidence type="ECO:0000256" key="5">
    <source>
        <dbReference type="ARBA" id="ARBA00023049"/>
    </source>
</evidence>
<feature type="transmembrane region" description="Helical" evidence="7">
    <location>
        <begin position="295"/>
        <end position="317"/>
    </location>
</feature>
<evidence type="ECO:0000256" key="1">
    <source>
        <dbReference type="ARBA" id="ARBA00022670"/>
    </source>
</evidence>
<dbReference type="GO" id="GO:0004222">
    <property type="term" value="F:metalloendopeptidase activity"/>
    <property type="evidence" value="ECO:0007669"/>
    <property type="project" value="InterPro"/>
</dbReference>
<evidence type="ECO:0000256" key="2">
    <source>
        <dbReference type="ARBA" id="ARBA00022723"/>
    </source>
</evidence>
<keyword evidence="7" id="KW-0472">Membrane</keyword>
<keyword evidence="3 6" id="KW-0378">Hydrolase</keyword>
<evidence type="ECO:0000256" key="4">
    <source>
        <dbReference type="ARBA" id="ARBA00022833"/>
    </source>
</evidence>
<gene>
    <name evidence="9" type="ORF">CWI36_0449p0020</name>
</gene>
<keyword evidence="2" id="KW-0479">Metal-binding</keyword>
<feature type="transmembrane region" description="Helical" evidence="7">
    <location>
        <begin position="122"/>
        <end position="141"/>
    </location>
</feature>
<keyword evidence="7" id="KW-0812">Transmembrane</keyword>
<evidence type="ECO:0000313" key="10">
    <source>
        <dbReference type="Proteomes" id="UP000291404"/>
    </source>
</evidence>
<dbReference type="VEuPathDB" id="MicrosporidiaDB:CWI39_0221p0020"/>
<dbReference type="InterPro" id="IPR001915">
    <property type="entry name" value="Peptidase_M48"/>
</dbReference>
<dbReference type="AlphaFoldDB" id="A0A4Q9LGY9"/>
<keyword evidence="1 6" id="KW-0645">Protease</keyword>
<feature type="transmembrane region" description="Helical" evidence="7">
    <location>
        <begin position="70"/>
        <end position="92"/>
    </location>
</feature>
<feature type="domain" description="Peptidase M48" evidence="8">
    <location>
        <begin position="251"/>
        <end position="411"/>
    </location>
</feature>
<keyword evidence="5 6" id="KW-0482">Metalloprotease</keyword>
<comment type="caution">
    <text evidence="9">The sequence shown here is derived from an EMBL/GenBank/DDBJ whole genome shotgun (WGS) entry which is preliminary data.</text>
</comment>
<dbReference type="GO" id="GO:0046872">
    <property type="term" value="F:metal ion binding"/>
    <property type="evidence" value="ECO:0007669"/>
    <property type="project" value="UniProtKB-KW"/>
</dbReference>
<evidence type="ECO:0000256" key="7">
    <source>
        <dbReference type="SAM" id="Phobius"/>
    </source>
</evidence>
<reference evidence="9 10" key="1">
    <citation type="submission" date="2017-12" db="EMBL/GenBank/DDBJ databases">
        <authorList>
            <person name="Pombert J.-F."/>
            <person name="Haag K.L."/>
            <person name="Ebert D."/>
        </authorList>
    </citation>
    <scope>NUCLEOTIDE SEQUENCE [LARGE SCALE GENOMIC DNA]</scope>
    <source>
        <strain evidence="9">BE-OM-2</strain>
    </source>
</reference>
<accession>A0A4Q9LGY9</accession>
<evidence type="ECO:0000256" key="6">
    <source>
        <dbReference type="RuleBase" id="RU003983"/>
    </source>
</evidence>
<evidence type="ECO:0000313" key="9">
    <source>
        <dbReference type="EMBL" id="TBU06441.1"/>
    </source>
</evidence>
<protein>
    <submittedName>
        <fullName evidence="9">Putative M48 peptidase</fullName>
    </submittedName>
</protein>
<feature type="transmembrane region" description="Helical" evidence="7">
    <location>
        <begin position="161"/>
        <end position="180"/>
    </location>
</feature>
<dbReference type="STRING" id="148818.A0A4Q9LGY9"/>
<dbReference type="PANTHER" id="PTHR10120">
    <property type="entry name" value="CAAX PRENYL PROTEASE 1"/>
    <property type="match status" value="1"/>
</dbReference>
<feature type="transmembrane region" description="Helical" evidence="7">
    <location>
        <begin position="187"/>
        <end position="205"/>
    </location>
</feature>
<name>A0A4Q9LGY9_9MICR</name>
<keyword evidence="4 6" id="KW-0862">Zinc</keyword>
<dbReference type="VEuPathDB" id="MicrosporidiaDB:CWI36_0449p0020"/>
<dbReference type="GO" id="GO:0006508">
    <property type="term" value="P:proteolysis"/>
    <property type="evidence" value="ECO:0007669"/>
    <property type="project" value="UniProtKB-KW"/>
</dbReference>
<comment type="cofactor">
    <cofactor evidence="6">
        <name>Zn(2+)</name>
        <dbReference type="ChEBI" id="CHEBI:29105"/>
    </cofactor>
    <text evidence="6">Binds 1 zinc ion per subunit.</text>
</comment>
<keyword evidence="10" id="KW-1185">Reference proteome</keyword>